<dbReference type="InterPro" id="IPR019321">
    <property type="entry name" value="Nucleoporin_Nup88"/>
</dbReference>
<evidence type="ECO:0000256" key="7">
    <source>
        <dbReference type="ARBA" id="ARBA00023242"/>
    </source>
</evidence>
<dbReference type="InterPro" id="IPR037700">
    <property type="entry name" value="NUP88/NUP82"/>
</dbReference>
<evidence type="ECO:0000313" key="9">
    <source>
        <dbReference type="RefSeq" id="XP_017890617.1"/>
    </source>
</evidence>
<reference evidence="9" key="1">
    <citation type="submission" date="2025-08" db="UniProtKB">
        <authorList>
            <consortium name="RefSeq"/>
        </authorList>
    </citation>
    <scope>IDENTIFICATION</scope>
    <source>
        <tissue evidence="9">Whole body</tissue>
    </source>
</reference>
<dbReference type="PANTHER" id="PTHR13257">
    <property type="entry name" value="NUCLEOPORIN NUP84-RELATED"/>
    <property type="match status" value="1"/>
</dbReference>
<keyword evidence="6" id="KW-0906">Nuclear pore complex</keyword>
<dbReference type="GO" id="GO:0000056">
    <property type="term" value="P:ribosomal small subunit export from nucleus"/>
    <property type="evidence" value="ECO:0007669"/>
    <property type="project" value="InterPro"/>
</dbReference>
<keyword evidence="3" id="KW-0509">mRNA transport</keyword>
<evidence type="ECO:0000256" key="4">
    <source>
        <dbReference type="ARBA" id="ARBA00022927"/>
    </source>
</evidence>
<comment type="subcellular location">
    <subcellularLocation>
        <location evidence="1">Nucleus</location>
        <location evidence="1">Nuclear pore complex</location>
    </subcellularLocation>
</comment>
<dbReference type="GO" id="GO:0005643">
    <property type="term" value="C:nuclear pore"/>
    <property type="evidence" value="ECO:0007669"/>
    <property type="project" value="UniProtKB-SubCell"/>
</dbReference>
<organism evidence="8 9">
    <name type="scientific">Ceratina calcarata</name>
    <dbReference type="NCBI Taxonomy" id="156304"/>
    <lineage>
        <taxon>Eukaryota</taxon>
        <taxon>Metazoa</taxon>
        <taxon>Ecdysozoa</taxon>
        <taxon>Arthropoda</taxon>
        <taxon>Hexapoda</taxon>
        <taxon>Insecta</taxon>
        <taxon>Pterygota</taxon>
        <taxon>Neoptera</taxon>
        <taxon>Endopterygota</taxon>
        <taxon>Hymenoptera</taxon>
        <taxon>Apocrita</taxon>
        <taxon>Aculeata</taxon>
        <taxon>Apoidea</taxon>
        <taxon>Anthophila</taxon>
        <taxon>Apidae</taxon>
        <taxon>Ceratina</taxon>
        <taxon>Zadontomerus</taxon>
    </lineage>
</organism>
<dbReference type="GO" id="GO:0006406">
    <property type="term" value="P:mRNA export from nucleus"/>
    <property type="evidence" value="ECO:0007669"/>
    <property type="project" value="TreeGrafter"/>
</dbReference>
<keyword evidence="4" id="KW-0653">Protein transport</keyword>
<feature type="non-terminal residue" evidence="9">
    <location>
        <position position="135"/>
    </location>
</feature>
<evidence type="ECO:0000256" key="1">
    <source>
        <dbReference type="ARBA" id="ARBA00004567"/>
    </source>
</evidence>
<dbReference type="PANTHER" id="PTHR13257:SF0">
    <property type="entry name" value="NUCLEAR PORE COMPLEX PROTEIN NUP88"/>
    <property type="match status" value="1"/>
</dbReference>
<dbReference type="Proteomes" id="UP000694925">
    <property type="component" value="Unplaced"/>
</dbReference>
<dbReference type="Pfam" id="PF10168">
    <property type="entry name" value="Nup88"/>
    <property type="match status" value="1"/>
</dbReference>
<dbReference type="RefSeq" id="XP_017890617.1">
    <property type="nucleotide sequence ID" value="XM_018035128.1"/>
</dbReference>
<evidence type="ECO:0000256" key="2">
    <source>
        <dbReference type="ARBA" id="ARBA00022448"/>
    </source>
</evidence>
<dbReference type="GO" id="GO:0017056">
    <property type="term" value="F:structural constituent of nuclear pore"/>
    <property type="evidence" value="ECO:0007669"/>
    <property type="project" value="InterPro"/>
</dbReference>
<proteinExistence type="predicted"/>
<evidence type="ECO:0000256" key="5">
    <source>
        <dbReference type="ARBA" id="ARBA00023010"/>
    </source>
</evidence>
<evidence type="ECO:0000256" key="6">
    <source>
        <dbReference type="ARBA" id="ARBA00023132"/>
    </source>
</evidence>
<dbReference type="GO" id="GO:0000055">
    <property type="term" value="P:ribosomal large subunit export from nucleus"/>
    <property type="evidence" value="ECO:0007669"/>
    <property type="project" value="InterPro"/>
</dbReference>
<dbReference type="KEGG" id="ccal:108631289"/>
<keyword evidence="2" id="KW-0813">Transport</keyword>
<dbReference type="GO" id="GO:0006606">
    <property type="term" value="P:protein import into nucleus"/>
    <property type="evidence" value="ECO:0007669"/>
    <property type="project" value="TreeGrafter"/>
</dbReference>
<evidence type="ECO:0000256" key="3">
    <source>
        <dbReference type="ARBA" id="ARBA00022816"/>
    </source>
</evidence>
<protein>
    <submittedName>
        <fullName evidence="9">Nuclear pore complex protein Nup88-like</fullName>
    </submittedName>
</protein>
<keyword evidence="7" id="KW-0539">Nucleus</keyword>
<dbReference type="GeneID" id="108631289"/>
<keyword evidence="5" id="KW-0811">Translocation</keyword>
<dbReference type="AlphaFoldDB" id="A0AAJ7NE13"/>
<sequence>MYPPAADNYGTDFCSIMCLQTTPPIVVIAMCTGKIYHAILLKELEENGNDETTTTQYNYTSNCQTSEKDALYVYEYAEIELGLSFGDNDEKYNCPIHLRSDKGNKSRYFCSHNAGIHMINLPMVSQLEEYINEAD</sequence>
<name>A0AAJ7NE13_9HYME</name>
<gene>
    <name evidence="9" type="primary">LOC108631289</name>
</gene>
<evidence type="ECO:0000313" key="8">
    <source>
        <dbReference type="Proteomes" id="UP000694925"/>
    </source>
</evidence>
<accession>A0AAJ7NE13</accession>
<keyword evidence="8" id="KW-1185">Reference proteome</keyword>